<evidence type="ECO:0000313" key="2">
    <source>
        <dbReference type="EMBL" id="KAK0152803.1"/>
    </source>
</evidence>
<dbReference type="Proteomes" id="UP001174136">
    <property type="component" value="Unassembled WGS sequence"/>
</dbReference>
<dbReference type="Pfam" id="PF18701">
    <property type="entry name" value="DUF5641"/>
    <property type="match status" value="1"/>
</dbReference>
<dbReference type="GO" id="GO:0003676">
    <property type="term" value="F:nucleic acid binding"/>
    <property type="evidence" value="ECO:0007669"/>
    <property type="project" value="InterPro"/>
</dbReference>
<dbReference type="AlphaFoldDB" id="A0AA47N5I1"/>
<accession>A0AA47N5I1</accession>
<evidence type="ECO:0000259" key="1">
    <source>
        <dbReference type="Pfam" id="PF18701"/>
    </source>
</evidence>
<dbReference type="PANTHER" id="PTHR47331:SF1">
    <property type="entry name" value="GAG-LIKE PROTEIN"/>
    <property type="match status" value="1"/>
</dbReference>
<protein>
    <recommendedName>
        <fullName evidence="1">DUF5641 domain-containing protein</fullName>
    </recommendedName>
</protein>
<comment type="caution">
    <text evidence="2">The sequence shown here is derived from an EMBL/GenBank/DDBJ whole genome shotgun (WGS) entry which is preliminary data.</text>
</comment>
<dbReference type="InterPro" id="IPR036397">
    <property type="entry name" value="RNaseH_sf"/>
</dbReference>
<dbReference type="InterPro" id="IPR040676">
    <property type="entry name" value="DUF5641"/>
</dbReference>
<dbReference type="PANTHER" id="PTHR47331">
    <property type="entry name" value="PHD-TYPE DOMAIN-CONTAINING PROTEIN"/>
    <property type="match status" value="1"/>
</dbReference>
<dbReference type="EMBL" id="JAOPHQ010000891">
    <property type="protein sequence ID" value="KAK0152803.1"/>
    <property type="molecule type" value="Genomic_DNA"/>
</dbReference>
<dbReference type="Gene3D" id="3.30.420.10">
    <property type="entry name" value="Ribonuclease H-like superfamily/Ribonuclease H"/>
    <property type="match status" value="1"/>
</dbReference>
<keyword evidence="3" id="KW-1185">Reference proteome</keyword>
<gene>
    <name evidence="2" type="ORF">N1851_005654</name>
</gene>
<organism evidence="2 3">
    <name type="scientific">Merluccius polli</name>
    <name type="common">Benguela hake</name>
    <name type="synonym">Merluccius cadenati</name>
    <dbReference type="NCBI Taxonomy" id="89951"/>
    <lineage>
        <taxon>Eukaryota</taxon>
        <taxon>Metazoa</taxon>
        <taxon>Chordata</taxon>
        <taxon>Craniata</taxon>
        <taxon>Vertebrata</taxon>
        <taxon>Euteleostomi</taxon>
        <taxon>Actinopterygii</taxon>
        <taxon>Neopterygii</taxon>
        <taxon>Teleostei</taxon>
        <taxon>Neoteleostei</taxon>
        <taxon>Acanthomorphata</taxon>
        <taxon>Zeiogadaria</taxon>
        <taxon>Gadariae</taxon>
        <taxon>Gadiformes</taxon>
        <taxon>Gadoidei</taxon>
        <taxon>Merlucciidae</taxon>
        <taxon>Merluccius</taxon>
    </lineage>
</organism>
<name>A0AA47N5I1_MERPO</name>
<proteinExistence type="predicted"/>
<feature type="domain" description="DUF5641" evidence="1">
    <location>
        <begin position="262"/>
        <end position="299"/>
    </location>
</feature>
<evidence type="ECO:0000313" key="3">
    <source>
        <dbReference type="Proteomes" id="UP001174136"/>
    </source>
</evidence>
<reference evidence="2" key="1">
    <citation type="journal article" date="2023" name="Front. Mar. Sci.">
        <title>A new Merluccius polli reference genome to investigate the effects of global change in West African waters.</title>
        <authorList>
            <person name="Mateo J.L."/>
            <person name="Blanco-Fernandez C."/>
            <person name="Garcia-Vazquez E."/>
            <person name="Machado-Schiaffino G."/>
        </authorList>
    </citation>
    <scope>NUCLEOTIDE SEQUENCE</scope>
    <source>
        <strain evidence="2">C29</strain>
        <tissue evidence="2">Fin</tissue>
    </source>
</reference>
<sequence length="327" mass="36072">MDTSCSTDIHPIVLDPCHVVTRLLIKDVDAHLLHPGPNRVFAEIKCASTGSCVGDRPSRGNGQPEVPMMADLPPARLLILKPLFFSTGVDCFGPYVIKVGRRSEKLWGVIFKCLTTRCVHLDLLNTIEADGFLLALRERTSVVQRELKEAFAAMEPQLQERLAKQRIKFKFNPPAAPHFGGAWEGEIQAVKKALQVVIGAQSLQEEVLLTVLINVEGIVRRCGSRSCETKHVADGAAGHLLATIVLCSGPTHQETVSGSGHWQMMVDHFWAQFLRSYLPSLQVRQKWRIRSAEVQVGDKTYLRPVARLVRLPAVPDDDAIPGTSVAP</sequence>